<dbReference type="InterPro" id="IPR029058">
    <property type="entry name" value="AB_hydrolase_fold"/>
</dbReference>
<dbReference type="Pfam" id="PF12697">
    <property type="entry name" value="Abhydrolase_6"/>
    <property type="match status" value="1"/>
</dbReference>
<dbReference type="AlphaFoldDB" id="C7LXU3"/>
<protein>
    <submittedName>
        <fullName evidence="2">Alpha/beta hydrolase fold protein</fullName>
    </submittedName>
</protein>
<dbReference type="Proteomes" id="UP000000771">
    <property type="component" value="Chromosome"/>
</dbReference>
<dbReference type="RefSeq" id="WP_015798046.1">
    <property type="nucleotide sequence ID" value="NC_013124.1"/>
</dbReference>
<dbReference type="eggNOG" id="COG2267">
    <property type="taxonomic scope" value="Bacteria"/>
</dbReference>
<evidence type="ECO:0000313" key="3">
    <source>
        <dbReference type="Proteomes" id="UP000000771"/>
    </source>
</evidence>
<evidence type="ECO:0000259" key="1">
    <source>
        <dbReference type="Pfam" id="PF12697"/>
    </source>
</evidence>
<accession>C7LXU3</accession>
<dbReference type="Gene3D" id="3.40.50.1820">
    <property type="entry name" value="alpha/beta hydrolase"/>
    <property type="match status" value="1"/>
</dbReference>
<keyword evidence="2" id="KW-0378">Hydrolase</keyword>
<dbReference type="PANTHER" id="PTHR43689">
    <property type="entry name" value="HYDROLASE"/>
    <property type="match status" value="1"/>
</dbReference>
<dbReference type="PRINTS" id="PR00111">
    <property type="entry name" value="ABHYDROLASE"/>
</dbReference>
<dbReference type="STRING" id="525909.Afer_0597"/>
<name>C7LXU3_ACIFD</name>
<reference evidence="2 3" key="1">
    <citation type="journal article" date="2009" name="Stand. Genomic Sci.">
        <title>Complete genome sequence of Acidimicrobium ferrooxidans type strain (ICP).</title>
        <authorList>
            <person name="Clum A."/>
            <person name="Nolan M."/>
            <person name="Lang E."/>
            <person name="Glavina Del Rio T."/>
            <person name="Tice H."/>
            <person name="Copeland A."/>
            <person name="Cheng J.F."/>
            <person name="Lucas S."/>
            <person name="Chen F."/>
            <person name="Bruce D."/>
            <person name="Goodwin L."/>
            <person name="Pitluck S."/>
            <person name="Ivanova N."/>
            <person name="Mavrommatis K."/>
            <person name="Mikhailova N."/>
            <person name="Pati A."/>
            <person name="Chen A."/>
            <person name="Palaniappan K."/>
            <person name="Goker M."/>
            <person name="Spring S."/>
            <person name="Land M."/>
            <person name="Hauser L."/>
            <person name="Chang Y.J."/>
            <person name="Jeffries C.C."/>
            <person name="Chain P."/>
            <person name="Bristow J."/>
            <person name="Eisen J.A."/>
            <person name="Markowitz V."/>
            <person name="Hugenholtz P."/>
            <person name="Kyrpides N.C."/>
            <person name="Klenk H.P."/>
            <person name="Lapidus A."/>
        </authorList>
    </citation>
    <scope>NUCLEOTIDE SEQUENCE [LARGE SCALE GENOMIC DNA]</scope>
    <source>
        <strain evidence="3">DSM 10331 / JCM 15462 / NBRC 103882 / ICP</strain>
    </source>
</reference>
<dbReference type="InterPro" id="IPR000073">
    <property type="entry name" value="AB_hydrolase_1"/>
</dbReference>
<dbReference type="GO" id="GO:0016787">
    <property type="term" value="F:hydrolase activity"/>
    <property type="evidence" value="ECO:0007669"/>
    <property type="project" value="UniProtKB-KW"/>
</dbReference>
<gene>
    <name evidence="2" type="ordered locus">Afer_0597</name>
</gene>
<sequence>MSEPHAVPPESSEIVYSLIEDIDGIEIAARYRRGDDPLLVYLHGWGRSLADFAPYLGRGPWSAVALDLPGFGRSTPPLRPMGARGYAELLREPLASLRRRLQASRMILVGHSFGGRIAAEFAGLATDADALAGVVIVASPLLRPQGGRPALGYRVVRSLHAAHLVPATALEWARGRWGSTDYRQATGVMRDVLVRTVNEQHLGALERARVPVELVWGALDTACPVPLAERVAARVAGANLDIRAGVGHDVPRDAPEAVWGAIHRLLGRIEPPVGCEEQLSE</sequence>
<organism evidence="2 3">
    <name type="scientific">Acidimicrobium ferrooxidans (strain DSM 10331 / JCM 15462 / NBRC 103882 / ICP)</name>
    <dbReference type="NCBI Taxonomy" id="525909"/>
    <lineage>
        <taxon>Bacteria</taxon>
        <taxon>Bacillati</taxon>
        <taxon>Actinomycetota</taxon>
        <taxon>Acidimicrobiia</taxon>
        <taxon>Acidimicrobiales</taxon>
        <taxon>Acidimicrobiaceae</taxon>
        <taxon>Acidimicrobium</taxon>
    </lineage>
</organism>
<dbReference type="SUPFAM" id="SSF53474">
    <property type="entry name" value="alpha/beta-Hydrolases"/>
    <property type="match status" value="1"/>
</dbReference>
<evidence type="ECO:0000313" key="2">
    <source>
        <dbReference type="EMBL" id="ACU53551.1"/>
    </source>
</evidence>
<proteinExistence type="predicted"/>
<feature type="domain" description="AB hydrolase-1" evidence="1">
    <location>
        <begin position="39"/>
        <end position="258"/>
    </location>
</feature>
<dbReference type="PANTHER" id="PTHR43689:SF8">
    <property type="entry name" value="ALPHA_BETA-HYDROLASES SUPERFAMILY PROTEIN"/>
    <property type="match status" value="1"/>
</dbReference>
<dbReference type="KEGG" id="afo:Afer_0597"/>
<keyword evidence="3" id="KW-1185">Reference proteome</keyword>
<dbReference type="HOGENOM" id="CLU_989117_0_0_11"/>
<dbReference type="EMBL" id="CP001631">
    <property type="protein sequence ID" value="ACU53551.1"/>
    <property type="molecule type" value="Genomic_DNA"/>
</dbReference>